<dbReference type="PANTHER" id="PTHR35400">
    <property type="entry name" value="SLR1083 PROTEIN"/>
    <property type="match status" value="1"/>
</dbReference>
<evidence type="ECO:0000259" key="1">
    <source>
        <dbReference type="Pfam" id="PF05685"/>
    </source>
</evidence>
<dbReference type="InterPro" id="IPR012296">
    <property type="entry name" value="Nuclease_put_TT1808"/>
</dbReference>
<protein>
    <submittedName>
        <fullName evidence="2">Uma2 family endonuclease</fullName>
    </submittedName>
</protein>
<dbReference type="EMBL" id="JBEQNB010000008">
    <property type="protein sequence ID" value="MES0835286.1"/>
    <property type="molecule type" value="Genomic_DNA"/>
</dbReference>
<dbReference type="Proteomes" id="UP001432401">
    <property type="component" value="Unassembled WGS sequence"/>
</dbReference>
<keyword evidence="2" id="KW-0378">Hydrolase</keyword>
<dbReference type="PANTHER" id="PTHR35400:SF3">
    <property type="entry name" value="SLL1072 PROTEIN"/>
    <property type="match status" value="1"/>
</dbReference>
<name>A0ABV1ZW00_9ACTN</name>
<organism evidence="2 3">
    <name type="scientific">Nocardiopsis tropica</name>
    <dbReference type="NCBI Taxonomy" id="109330"/>
    <lineage>
        <taxon>Bacteria</taxon>
        <taxon>Bacillati</taxon>
        <taxon>Actinomycetota</taxon>
        <taxon>Actinomycetes</taxon>
        <taxon>Streptosporangiales</taxon>
        <taxon>Nocardiopsidaceae</taxon>
        <taxon>Nocardiopsis</taxon>
    </lineage>
</organism>
<proteinExistence type="predicted"/>
<dbReference type="RefSeq" id="WP_267948158.1">
    <property type="nucleotide sequence ID" value="NZ_JBEQNA010000003.1"/>
</dbReference>
<accession>A0ABV1ZW00</accession>
<dbReference type="SUPFAM" id="SSF52980">
    <property type="entry name" value="Restriction endonuclease-like"/>
    <property type="match status" value="1"/>
</dbReference>
<dbReference type="InterPro" id="IPR008538">
    <property type="entry name" value="Uma2"/>
</dbReference>
<keyword evidence="2" id="KW-0255">Endonuclease</keyword>
<evidence type="ECO:0000313" key="3">
    <source>
        <dbReference type="Proteomes" id="UP001432401"/>
    </source>
</evidence>
<dbReference type="GO" id="GO:0004519">
    <property type="term" value="F:endonuclease activity"/>
    <property type="evidence" value="ECO:0007669"/>
    <property type="project" value="UniProtKB-KW"/>
</dbReference>
<keyword evidence="3" id="KW-1185">Reference proteome</keyword>
<reference evidence="2 3" key="1">
    <citation type="submission" date="2024-06" db="EMBL/GenBank/DDBJ databases">
        <authorList>
            <person name="Bataeva Y.V."/>
            <person name="Grigorian L.N."/>
            <person name="Solomentsev V.I."/>
        </authorList>
    </citation>
    <scope>NUCLEOTIDE SEQUENCE [LARGE SCALE GENOMIC DNA]</scope>
    <source>
        <strain evidence="3">SCPM-O-B-12605 (RCAM04882)</strain>
    </source>
</reference>
<dbReference type="Gene3D" id="3.90.1570.10">
    <property type="entry name" value="tt1808, chain A"/>
    <property type="match status" value="1"/>
</dbReference>
<comment type="caution">
    <text evidence="2">The sequence shown here is derived from an EMBL/GenBank/DDBJ whole genome shotgun (WGS) entry which is preliminary data.</text>
</comment>
<feature type="domain" description="Putative restriction endonuclease" evidence="1">
    <location>
        <begin position="23"/>
        <end position="194"/>
    </location>
</feature>
<dbReference type="CDD" id="cd06260">
    <property type="entry name" value="DUF820-like"/>
    <property type="match status" value="1"/>
</dbReference>
<dbReference type="Pfam" id="PF05685">
    <property type="entry name" value="Uma2"/>
    <property type="match status" value="1"/>
</dbReference>
<gene>
    <name evidence="2" type="ORF">ABUK86_16020</name>
</gene>
<dbReference type="InterPro" id="IPR011335">
    <property type="entry name" value="Restrct_endonuc-II-like"/>
</dbReference>
<keyword evidence="2" id="KW-0540">Nuclease</keyword>
<evidence type="ECO:0000313" key="2">
    <source>
        <dbReference type="EMBL" id="MES0835286.1"/>
    </source>
</evidence>
<sequence>MSIAAVEPEALLSWQFMLRTWEELDVPEGCRAEIIEGALVLVTPPKPEHSQIVWQVGKALTREILRDGSSIAEAEVHQTVDVRVPFRSGLYIPDLLVIPHSVMEYDPENLVSDALLVVEVTSRSTADRDRKPKLWGCAHAGIPLYLLVDRWDPETDRGEVTLFSGPENGVYTGATKVPFGKEIHLPAPFDLTLDTGGFPA</sequence>